<keyword evidence="5" id="KW-0378">Hydrolase</keyword>
<evidence type="ECO:0000256" key="5">
    <source>
        <dbReference type="ARBA" id="ARBA00022801"/>
    </source>
</evidence>
<feature type="disulfide bond" evidence="7">
    <location>
        <begin position="42"/>
        <end position="48"/>
    </location>
</feature>
<keyword evidence="10" id="KW-1185">Reference proteome</keyword>
<dbReference type="PROSITE" id="PS51909">
    <property type="entry name" value="LYSOZYME_I"/>
    <property type="match status" value="1"/>
</dbReference>
<feature type="chain" id="PRO_5035173784" description="lysozyme" evidence="8">
    <location>
        <begin position="20"/>
        <end position="147"/>
    </location>
</feature>
<feature type="disulfide bond" evidence="7">
    <location>
        <begin position="25"/>
        <end position="110"/>
    </location>
</feature>
<dbReference type="GO" id="GO:0003796">
    <property type="term" value="F:lysozyme activity"/>
    <property type="evidence" value="ECO:0007669"/>
    <property type="project" value="UniProtKB-EC"/>
</dbReference>
<evidence type="ECO:0000256" key="1">
    <source>
        <dbReference type="ARBA" id="ARBA00000632"/>
    </source>
</evidence>
<organism evidence="9 10">
    <name type="scientific">Allacma fusca</name>
    <dbReference type="NCBI Taxonomy" id="39272"/>
    <lineage>
        <taxon>Eukaryota</taxon>
        <taxon>Metazoa</taxon>
        <taxon>Ecdysozoa</taxon>
        <taxon>Arthropoda</taxon>
        <taxon>Hexapoda</taxon>
        <taxon>Collembola</taxon>
        <taxon>Symphypleona</taxon>
        <taxon>Sminthuridae</taxon>
        <taxon>Allacma</taxon>
    </lineage>
</organism>
<keyword evidence="4" id="KW-0081">Bacteriolytic enzyme</keyword>
<dbReference type="PANTHER" id="PTHR11195">
    <property type="entry name" value="DESTABILASE-RELATED"/>
    <property type="match status" value="1"/>
</dbReference>
<proteinExistence type="predicted"/>
<evidence type="ECO:0000256" key="2">
    <source>
        <dbReference type="ARBA" id="ARBA00012732"/>
    </source>
</evidence>
<dbReference type="CDD" id="cd16890">
    <property type="entry name" value="lyz_i"/>
    <property type="match status" value="1"/>
</dbReference>
<evidence type="ECO:0000256" key="6">
    <source>
        <dbReference type="ARBA" id="ARBA00023295"/>
    </source>
</evidence>
<dbReference type="GO" id="GO:0042742">
    <property type="term" value="P:defense response to bacterium"/>
    <property type="evidence" value="ECO:0007669"/>
    <property type="project" value="UniProtKB-KW"/>
</dbReference>
<dbReference type="AlphaFoldDB" id="A0A8J2PU23"/>
<comment type="caution">
    <text evidence="9">The sequence shown here is derived from an EMBL/GenBank/DDBJ whole genome shotgun (WGS) entry which is preliminary data.</text>
</comment>
<dbReference type="OrthoDB" id="6337871at2759"/>
<dbReference type="EC" id="3.2.1.17" evidence="2"/>
<keyword evidence="6" id="KW-0326">Glycosidase</keyword>
<comment type="catalytic activity">
    <reaction evidence="1">
        <text>Hydrolysis of (1-&gt;4)-beta-linkages between N-acetylmuramic acid and N-acetyl-D-glucosamine residues in a peptidoglycan and between N-acetyl-D-glucosamine residues in chitodextrins.</text>
        <dbReference type="EC" id="3.2.1.17"/>
    </reaction>
</comment>
<dbReference type="GO" id="GO:0031640">
    <property type="term" value="P:killing of cells of another organism"/>
    <property type="evidence" value="ECO:0007669"/>
    <property type="project" value="UniProtKB-KW"/>
</dbReference>
<evidence type="ECO:0000256" key="8">
    <source>
        <dbReference type="SAM" id="SignalP"/>
    </source>
</evidence>
<dbReference type="PANTHER" id="PTHR11195:SF22">
    <property type="entry name" value="LYSOZYME"/>
    <property type="match status" value="1"/>
</dbReference>
<dbReference type="Proteomes" id="UP000708208">
    <property type="component" value="Unassembled WGS sequence"/>
</dbReference>
<dbReference type="FunFam" id="1.10.530.10:FF:000019">
    <property type="entry name" value="lysozyme"/>
    <property type="match status" value="1"/>
</dbReference>
<keyword evidence="8" id="KW-0732">Signal</keyword>
<evidence type="ECO:0000313" key="10">
    <source>
        <dbReference type="Proteomes" id="UP000708208"/>
    </source>
</evidence>
<evidence type="ECO:0000256" key="7">
    <source>
        <dbReference type="PIRSR" id="PIRSR608597-3"/>
    </source>
</evidence>
<feature type="disulfide bond" evidence="7">
    <location>
        <begin position="80"/>
        <end position="86"/>
    </location>
</feature>
<dbReference type="InterPro" id="IPR008597">
    <property type="entry name" value="Invert_lysozyme"/>
</dbReference>
<sequence length="147" mass="15677">MRFVFAIIVVVGIVSTVTAQLSDRCLGCICQASTKCKKDIGCTAAGVCGPLLISWPFWADAGKYVIKGTSPSSSNAYSDCATDLYCAAETVKAYMEKYEKDCNGDGVINCEDYARIHKLGPSNCGDASFFTTEYGTLFKQCSAAVSP</sequence>
<dbReference type="EMBL" id="CAJVCH010568317">
    <property type="protein sequence ID" value="CAG7833069.1"/>
    <property type="molecule type" value="Genomic_DNA"/>
</dbReference>
<dbReference type="InterPro" id="IPR018247">
    <property type="entry name" value="EF_Hand_1_Ca_BS"/>
</dbReference>
<protein>
    <recommendedName>
        <fullName evidence="2">lysozyme</fullName>
        <ecNumber evidence="2">3.2.1.17</ecNumber>
    </recommendedName>
</protein>
<gene>
    <name evidence="9" type="ORF">AFUS01_LOCUS42716</name>
</gene>
<keyword evidence="3" id="KW-0929">Antimicrobial</keyword>
<keyword evidence="7" id="KW-1015">Disulfide bond</keyword>
<evidence type="ECO:0000256" key="4">
    <source>
        <dbReference type="ARBA" id="ARBA00022638"/>
    </source>
</evidence>
<reference evidence="9" key="1">
    <citation type="submission" date="2021-06" db="EMBL/GenBank/DDBJ databases">
        <authorList>
            <person name="Hodson N. C."/>
            <person name="Mongue J. A."/>
            <person name="Jaron S. K."/>
        </authorList>
    </citation>
    <scope>NUCLEOTIDE SEQUENCE</scope>
</reference>
<dbReference type="Pfam" id="PF05497">
    <property type="entry name" value="Destabilase"/>
    <property type="match status" value="1"/>
</dbReference>
<evidence type="ECO:0000256" key="3">
    <source>
        <dbReference type="ARBA" id="ARBA00022529"/>
    </source>
</evidence>
<dbReference type="PROSITE" id="PS00018">
    <property type="entry name" value="EF_HAND_1"/>
    <property type="match status" value="1"/>
</dbReference>
<feature type="disulfide bond" evidence="7">
    <location>
        <begin position="30"/>
        <end position="36"/>
    </location>
</feature>
<accession>A0A8J2PU23</accession>
<evidence type="ECO:0000313" key="9">
    <source>
        <dbReference type="EMBL" id="CAG7833069.1"/>
    </source>
</evidence>
<name>A0A8J2PU23_9HEXA</name>
<feature type="signal peptide" evidence="8">
    <location>
        <begin position="1"/>
        <end position="19"/>
    </location>
</feature>